<feature type="compositionally biased region" description="Polar residues" evidence="7">
    <location>
        <begin position="130"/>
        <end position="140"/>
    </location>
</feature>
<evidence type="ECO:0000259" key="8">
    <source>
        <dbReference type="PROSITE" id="PS50811"/>
    </source>
</evidence>
<feature type="region of interest" description="Disordered" evidence="7">
    <location>
        <begin position="209"/>
        <end position="228"/>
    </location>
</feature>
<feature type="domain" description="WRKY" evidence="8">
    <location>
        <begin position="389"/>
        <end position="454"/>
    </location>
</feature>
<keyword evidence="6" id="KW-0539">Nucleus</keyword>
<dbReference type="FunFam" id="2.20.25.80:FF:000006">
    <property type="entry name" value="WRKY transcription factor"/>
    <property type="match status" value="1"/>
</dbReference>
<name>A0A9Q1JNX6_9CARY</name>
<keyword evidence="5" id="KW-0804">Transcription</keyword>
<feature type="region of interest" description="Disordered" evidence="7">
    <location>
        <begin position="127"/>
        <end position="164"/>
    </location>
</feature>
<evidence type="ECO:0000256" key="7">
    <source>
        <dbReference type="SAM" id="MobiDB-lite"/>
    </source>
</evidence>
<organism evidence="9 10">
    <name type="scientific">Carnegiea gigantea</name>
    <dbReference type="NCBI Taxonomy" id="171969"/>
    <lineage>
        <taxon>Eukaryota</taxon>
        <taxon>Viridiplantae</taxon>
        <taxon>Streptophyta</taxon>
        <taxon>Embryophyta</taxon>
        <taxon>Tracheophyta</taxon>
        <taxon>Spermatophyta</taxon>
        <taxon>Magnoliopsida</taxon>
        <taxon>eudicotyledons</taxon>
        <taxon>Gunneridae</taxon>
        <taxon>Pentapetalae</taxon>
        <taxon>Caryophyllales</taxon>
        <taxon>Cactineae</taxon>
        <taxon>Cactaceae</taxon>
        <taxon>Cactoideae</taxon>
        <taxon>Echinocereeae</taxon>
        <taxon>Carnegiea</taxon>
    </lineage>
</organism>
<feature type="compositionally biased region" description="Polar residues" evidence="7">
    <location>
        <begin position="148"/>
        <end position="162"/>
    </location>
</feature>
<dbReference type="Pfam" id="PF03106">
    <property type="entry name" value="WRKY"/>
    <property type="match status" value="2"/>
</dbReference>
<keyword evidence="3" id="KW-0805">Transcription regulation</keyword>
<evidence type="ECO:0000256" key="6">
    <source>
        <dbReference type="ARBA" id="ARBA00023242"/>
    </source>
</evidence>
<dbReference type="SUPFAM" id="SSF118290">
    <property type="entry name" value="WRKY DNA-binding domain"/>
    <property type="match status" value="2"/>
</dbReference>
<dbReference type="PANTHER" id="PTHR31221">
    <property type="entry name" value="WRKY TRANSCRIPTION FACTOR PROTEIN 1-RELATED"/>
    <property type="match status" value="1"/>
</dbReference>
<evidence type="ECO:0000313" key="10">
    <source>
        <dbReference type="Proteomes" id="UP001153076"/>
    </source>
</evidence>
<evidence type="ECO:0000256" key="5">
    <source>
        <dbReference type="ARBA" id="ARBA00023163"/>
    </source>
</evidence>
<reference evidence="9" key="1">
    <citation type="submission" date="2022-04" db="EMBL/GenBank/DDBJ databases">
        <title>Carnegiea gigantea Genome sequencing and assembly v2.</title>
        <authorList>
            <person name="Copetti D."/>
            <person name="Sanderson M.J."/>
            <person name="Burquez A."/>
            <person name="Wojciechowski M.F."/>
        </authorList>
    </citation>
    <scope>NUCLEOTIDE SEQUENCE</scope>
    <source>
        <strain evidence="9">SGP5-SGP5p</strain>
        <tissue evidence="9">Aerial part</tissue>
    </source>
</reference>
<evidence type="ECO:0000256" key="1">
    <source>
        <dbReference type="ARBA" id="ARBA00004123"/>
    </source>
</evidence>
<dbReference type="InterPro" id="IPR044810">
    <property type="entry name" value="WRKY_plant"/>
</dbReference>
<evidence type="ECO:0000256" key="4">
    <source>
        <dbReference type="ARBA" id="ARBA00023125"/>
    </source>
</evidence>
<feature type="domain" description="WRKY" evidence="8">
    <location>
        <begin position="223"/>
        <end position="287"/>
    </location>
</feature>
<dbReference type="InterPro" id="IPR003657">
    <property type="entry name" value="WRKY_dom"/>
</dbReference>
<feature type="region of interest" description="Disordered" evidence="7">
    <location>
        <begin position="280"/>
        <end position="352"/>
    </location>
</feature>
<dbReference type="PANTHER" id="PTHR31221:SF364">
    <property type="entry name" value="WRKY TRANSCRIPTION FACTOR 33-RELATED"/>
    <property type="match status" value="1"/>
</dbReference>
<comment type="caution">
    <text evidence="9">The sequence shown here is derived from an EMBL/GenBank/DDBJ whole genome shotgun (WGS) entry which is preliminary data.</text>
</comment>
<evidence type="ECO:0000256" key="2">
    <source>
        <dbReference type="ARBA" id="ARBA00022737"/>
    </source>
</evidence>
<comment type="subcellular location">
    <subcellularLocation>
        <location evidence="1">Nucleus</location>
    </subcellularLocation>
</comment>
<feature type="compositionally biased region" description="Polar residues" evidence="7">
    <location>
        <begin position="315"/>
        <end position="328"/>
    </location>
</feature>
<evidence type="ECO:0000313" key="9">
    <source>
        <dbReference type="EMBL" id="KAJ8427983.1"/>
    </source>
</evidence>
<feature type="region of interest" description="Disordered" evidence="7">
    <location>
        <begin position="449"/>
        <end position="498"/>
    </location>
</feature>
<keyword evidence="10" id="KW-1185">Reference proteome</keyword>
<dbReference type="InterPro" id="IPR036576">
    <property type="entry name" value="WRKY_dom_sf"/>
</dbReference>
<dbReference type="PROSITE" id="PS50811">
    <property type="entry name" value="WRKY"/>
    <property type="match status" value="2"/>
</dbReference>
<dbReference type="GO" id="GO:0005634">
    <property type="term" value="C:nucleus"/>
    <property type="evidence" value="ECO:0007669"/>
    <property type="project" value="UniProtKB-SubCell"/>
</dbReference>
<dbReference type="SMART" id="SM00774">
    <property type="entry name" value="WRKY"/>
    <property type="match status" value="2"/>
</dbReference>
<feature type="compositionally biased region" description="Polar residues" evidence="7">
    <location>
        <begin position="291"/>
        <end position="309"/>
    </location>
</feature>
<feature type="region of interest" description="Disordered" evidence="7">
    <location>
        <begin position="517"/>
        <end position="538"/>
    </location>
</feature>
<accession>A0A9Q1JNX6</accession>
<gene>
    <name evidence="9" type="ORF">Cgig2_012071</name>
</gene>
<dbReference type="EMBL" id="JAKOGI010001068">
    <property type="protein sequence ID" value="KAJ8427983.1"/>
    <property type="molecule type" value="Genomic_DNA"/>
</dbReference>
<sequence length="538" mass="59739">MSPSVASIENNSFSFTGLMTSSPFTDFFAHNDDETLPNAYQNNEITNDNTSHDSHNSCWGGFEQLVEVPKFKSLAPASLSVYHHQSAAPVSPSSFLTTPHSFSPSIFLDSPLLNNFPSTVEAFGGERFNYSGSNNEAQQGSDDKERSNNNFSFHAPNISTEGWNLDAPKKPTDLNFNKEQPGYKPGFIQNQIVPQKIATTQPEATMQTSYNNSQTQPAVQMNRAQKRSEDGYCWRKYGQKQVKGSENPRSYYKCSYPNCPTKKKVERSPEGYVTEIVYKGSHNHPKPQPGRRSSVQSNAFDGSEGSNASGAHAQTEYSTFTPETSSVSLDDDDEFDQTSAMSRSGKHDENEHEAKRWYVHLKGDNEGEVISGYGSKTVREPRVIVQTTSEIDILDDGYRWRKYGQKVVKGNPNPRSYYKCTSSGCPVRKHIERASHDMKAVITTYEGKHNHDIPAARGSSSYNAPIPVRPSAISSRQNQPVSVKHLSNSNSTSRPEAQSPFSLQMLQGYGNFGFSGFGNPSGAKDEPMDNTFLDSYLH</sequence>
<feature type="compositionally biased region" description="Polar residues" evidence="7">
    <location>
        <begin position="472"/>
        <end position="498"/>
    </location>
</feature>
<keyword evidence="2" id="KW-0677">Repeat</keyword>
<dbReference type="FunFam" id="2.20.25.80:FF:000001">
    <property type="entry name" value="WRKY transcription factor 33"/>
    <property type="match status" value="1"/>
</dbReference>
<dbReference type="OrthoDB" id="5065855at2759"/>
<dbReference type="Gene3D" id="2.20.25.80">
    <property type="entry name" value="WRKY domain"/>
    <property type="match status" value="2"/>
</dbReference>
<dbReference type="Proteomes" id="UP001153076">
    <property type="component" value="Unassembled WGS sequence"/>
</dbReference>
<proteinExistence type="predicted"/>
<dbReference type="GO" id="GO:0003700">
    <property type="term" value="F:DNA-binding transcription factor activity"/>
    <property type="evidence" value="ECO:0007669"/>
    <property type="project" value="InterPro"/>
</dbReference>
<dbReference type="GO" id="GO:0043565">
    <property type="term" value="F:sequence-specific DNA binding"/>
    <property type="evidence" value="ECO:0007669"/>
    <property type="project" value="InterPro"/>
</dbReference>
<feature type="region of interest" description="Disordered" evidence="7">
    <location>
        <begin position="244"/>
        <end position="267"/>
    </location>
</feature>
<protein>
    <recommendedName>
        <fullName evidence="8">WRKY domain-containing protein</fullName>
    </recommendedName>
</protein>
<feature type="compositionally biased region" description="Polar residues" evidence="7">
    <location>
        <begin position="209"/>
        <end position="223"/>
    </location>
</feature>
<keyword evidence="4" id="KW-0238">DNA-binding</keyword>
<evidence type="ECO:0000256" key="3">
    <source>
        <dbReference type="ARBA" id="ARBA00023015"/>
    </source>
</evidence>
<dbReference type="AlphaFoldDB" id="A0A9Q1JNX6"/>